<evidence type="ECO:0008006" key="4">
    <source>
        <dbReference type="Google" id="ProtNLM"/>
    </source>
</evidence>
<keyword evidence="3" id="KW-1185">Reference proteome</keyword>
<sequence>MESSGGNLAVRAGLASSFSVAEAQRLMAAVPADVANDVWRARCTFVHSHFPKHDHVGKHPVVHRTAEEQARLLRSMARCVQDTRFAEMCRDLAADVVTVEDRLVELGRADEATGIRALMIGQPMEWVVQVWRLADVMDELQARQRAWGMNHHRIARVLRSTRIPLWVVGALDGISHDDLRAMTPGELVDRSGLGEVRLEEAARALDRLRALALLGVEPADWNEFLEKLATRLEVAEASQSSLAEEVAVPPQPCHPPGALLIAEPRVPRAPGHAVPRRPIHRGRSQLHHHGGRGGRLTV</sequence>
<feature type="region of interest" description="Disordered" evidence="1">
    <location>
        <begin position="269"/>
        <end position="298"/>
    </location>
</feature>
<reference evidence="3" key="1">
    <citation type="journal article" date="2019" name="Int. J. Syst. Evol. Microbiol.">
        <title>The Global Catalogue of Microorganisms (GCM) 10K type strain sequencing project: providing services to taxonomists for standard genome sequencing and annotation.</title>
        <authorList>
            <consortium name="The Broad Institute Genomics Platform"/>
            <consortium name="The Broad Institute Genome Sequencing Center for Infectious Disease"/>
            <person name="Wu L."/>
            <person name="Ma J."/>
        </authorList>
    </citation>
    <scope>NUCLEOTIDE SEQUENCE [LARGE SCALE GENOMIC DNA]</scope>
    <source>
        <strain evidence="3">JCM 9651</strain>
    </source>
</reference>
<comment type="caution">
    <text evidence="2">The sequence shown here is derived from an EMBL/GenBank/DDBJ whole genome shotgun (WGS) entry which is preliminary data.</text>
</comment>
<accession>A0ABP6SK29</accession>
<evidence type="ECO:0000256" key="1">
    <source>
        <dbReference type="SAM" id="MobiDB-lite"/>
    </source>
</evidence>
<name>A0ABP6SK29_9ACTN</name>
<feature type="compositionally biased region" description="Basic residues" evidence="1">
    <location>
        <begin position="274"/>
        <end position="292"/>
    </location>
</feature>
<dbReference type="Proteomes" id="UP001499990">
    <property type="component" value="Unassembled WGS sequence"/>
</dbReference>
<organism evidence="2 3">
    <name type="scientific">Streptomyces sannanensis</name>
    <dbReference type="NCBI Taxonomy" id="285536"/>
    <lineage>
        <taxon>Bacteria</taxon>
        <taxon>Bacillati</taxon>
        <taxon>Actinomycetota</taxon>
        <taxon>Actinomycetes</taxon>
        <taxon>Kitasatosporales</taxon>
        <taxon>Streptomycetaceae</taxon>
        <taxon>Streptomyces</taxon>
    </lineage>
</organism>
<protein>
    <recommendedName>
        <fullName evidence="4">RNA polymerase alpha subunit C-terminal domain-containing protein</fullName>
    </recommendedName>
</protein>
<proteinExistence type="predicted"/>
<gene>
    <name evidence="2" type="ORF">GCM10020367_58460</name>
</gene>
<evidence type="ECO:0000313" key="3">
    <source>
        <dbReference type="Proteomes" id="UP001499990"/>
    </source>
</evidence>
<evidence type="ECO:0000313" key="2">
    <source>
        <dbReference type="EMBL" id="GAA3378542.1"/>
    </source>
</evidence>
<dbReference type="EMBL" id="BAAAYL010000001">
    <property type="protein sequence ID" value="GAA3378542.1"/>
    <property type="molecule type" value="Genomic_DNA"/>
</dbReference>